<reference evidence="2 3" key="1">
    <citation type="journal article" date="2014" name="Nat. Commun.">
        <title>Molecular traces of alternative social organization in a termite genome.</title>
        <authorList>
            <person name="Terrapon N."/>
            <person name="Li C."/>
            <person name="Robertson H.M."/>
            <person name="Ji L."/>
            <person name="Meng X."/>
            <person name="Booth W."/>
            <person name="Chen Z."/>
            <person name="Childers C.P."/>
            <person name="Glastad K.M."/>
            <person name="Gokhale K."/>
            <person name="Gowin J."/>
            <person name="Gronenberg W."/>
            <person name="Hermansen R.A."/>
            <person name="Hu H."/>
            <person name="Hunt B.G."/>
            <person name="Huylmans A.K."/>
            <person name="Khalil S.M."/>
            <person name="Mitchell R.D."/>
            <person name="Munoz-Torres M.C."/>
            <person name="Mustard J.A."/>
            <person name="Pan H."/>
            <person name="Reese J.T."/>
            <person name="Scharf M.E."/>
            <person name="Sun F."/>
            <person name="Vogel H."/>
            <person name="Xiao J."/>
            <person name="Yang W."/>
            <person name="Yang Z."/>
            <person name="Yang Z."/>
            <person name="Zhou J."/>
            <person name="Zhu J."/>
            <person name="Brent C.S."/>
            <person name="Elsik C.G."/>
            <person name="Goodisman M.A."/>
            <person name="Liberles D.A."/>
            <person name="Roe R.M."/>
            <person name="Vargo E.L."/>
            <person name="Vilcinskas A."/>
            <person name="Wang J."/>
            <person name="Bornberg-Bauer E."/>
            <person name="Korb J."/>
            <person name="Zhang G."/>
            <person name="Liebig J."/>
        </authorList>
    </citation>
    <scope>NUCLEOTIDE SEQUENCE [LARGE SCALE GENOMIC DNA]</scope>
    <source>
        <tissue evidence="2">Whole organism</tissue>
    </source>
</reference>
<dbReference type="OrthoDB" id="276323at2759"/>
<dbReference type="InterPro" id="IPR008862">
    <property type="entry name" value="Tcp11"/>
</dbReference>
<dbReference type="Proteomes" id="UP000027135">
    <property type="component" value="Unassembled WGS sequence"/>
</dbReference>
<organism evidence="2 3">
    <name type="scientific">Zootermopsis nevadensis</name>
    <name type="common">Dampwood termite</name>
    <dbReference type="NCBI Taxonomy" id="136037"/>
    <lineage>
        <taxon>Eukaryota</taxon>
        <taxon>Metazoa</taxon>
        <taxon>Ecdysozoa</taxon>
        <taxon>Arthropoda</taxon>
        <taxon>Hexapoda</taxon>
        <taxon>Insecta</taxon>
        <taxon>Pterygota</taxon>
        <taxon>Neoptera</taxon>
        <taxon>Polyneoptera</taxon>
        <taxon>Dictyoptera</taxon>
        <taxon>Blattodea</taxon>
        <taxon>Blattoidea</taxon>
        <taxon>Termitoidae</taxon>
        <taxon>Termopsidae</taxon>
        <taxon>Zootermopsis</taxon>
    </lineage>
</organism>
<dbReference type="EMBL" id="KK852868">
    <property type="protein sequence ID" value="KDR14701.1"/>
    <property type="molecule type" value="Genomic_DNA"/>
</dbReference>
<evidence type="ECO:0000313" key="3">
    <source>
        <dbReference type="Proteomes" id="UP000027135"/>
    </source>
</evidence>
<dbReference type="PANTHER" id="PTHR12832">
    <property type="entry name" value="TESTIS-SPECIFIC PROTEIN PBS13 T-COMPLEX 11"/>
    <property type="match status" value="1"/>
</dbReference>
<name>A0A067QYV7_ZOONE</name>
<keyword evidence="3" id="KW-1185">Reference proteome</keyword>
<gene>
    <name evidence="2" type="ORF">L798_11474</name>
</gene>
<dbReference type="Pfam" id="PF05794">
    <property type="entry name" value="Tcp11"/>
    <property type="match status" value="1"/>
</dbReference>
<evidence type="ECO:0000256" key="1">
    <source>
        <dbReference type="ARBA" id="ARBA00010954"/>
    </source>
</evidence>
<comment type="similarity">
    <text evidence="1">Belongs to the TCP11 family.</text>
</comment>
<dbReference type="PANTHER" id="PTHR12832:SF11">
    <property type="entry name" value="LD23868P"/>
    <property type="match status" value="1"/>
</dbReference>
<dbReference type="OMA" id="CRDEDIN"/>
<dbReference type="STRING" id="136037.A0A067QYV7"/>
<accession>A0A067QYV7</accession>
<dbReference type="InParanoid" id="A0A067QYV7"/>
<evidence type="ECO:0000313" key="2">
    <source>
        <dbReference type="EMBL" id="KDR14701.1"/>
    </source>
</evidence>
<dbReference type="FunCoup" id="A0A067QYV7">
    <property type="interactions" value="702"/>
</dbReference>
<dbReference type="AlphaFoldDB" id="A0A067QYV7"/>
<proteinExistence type="inferred from homology"/>
<protein>
    <submittedName>
        <fullName evidence="2">T-complex protein 11-like protein 1</fullName>
    </submittedName>
</protein>
<dbReference type="eggNOG" id="KOG1981">
    <property type="taxonomic scope" value="Eukaryota"/>
</dbReference>
<dbReference type="GO" id="GO:0007165">
    <property type="term" value="P:signal transduction"/>
    <property type="evidence" value="ECO:0007669"/>
    <property type="project" value="TreeGrafter"/>
</dbReference>
<sequence>MTAANGMNNMALAHEIAVEKDFKLQKVDPPDNSIHKLVKETLHRAFWEKLDAELKEVPPNFTQAMVLLEDVKENFMLLLLPYQTKLKEHILEILDADLIRQQAEKGILDFQHYAQYVISLMGKLCAPIRDEKVSELTQIQGVVPMFKGILETLDIMKLDMANFTINVLRPDIIAISVDYEKNKFAEFLKIQTDGLQYTRKWLLQHLMNARNYDVIVSEDKIAIHNLTACILEEAYLELLEWDDLNPYPETLMMDQARFTDLGNRFYHLVVIGSVLLVTAGTAQSLQGVAAFKNKLKQHITVLLENIYTNKDLEKIMPNIAEQVIMEVAEGLETYGFKPLDSTSEKLLKGQIVEIVKDDHKIRELVRVRVREFIQQTISLSRAVPLRVPPGLSSLQTELAAVSGQFLRLVSHNRAVFGEYYADIIANGVSASASASASVNE</sequence>